<protein>
    <submittedName>
        <fullName evidence="2">Carbon catabolite repressor protein 4, putative</fullName>
    </submittedName>
</protein>
<dbReference type="PANTHER" id="PTHR12121:SF100">
    <property type="entry name" value="POLY(A)-SPECIFIC RIBONUCLEASE"/>
    <property type="match status" value="1"/>
</dbReference>
<evidence type="ECO:0000259" key="1">
    <source>
        <dbReference type="Pfam" id="PF03372"/>
    </source>
</evidence>
<evidence type="ECO:0000313" key="3">
    <source>
        <dbReference type="Proteomes" id="UP000219813"/>
    </source>
</evidence>
<keyword evidence="3" id="KW-1185">Reference proteome</keyword>
<dbReference type="EMBL" id="LT594623">
    <property type="protein sequence ID" value="SBT87120.1"/>
    <property type="molecule type" value="Genomic_DNA"/>
</dbReference>
<dbReference type="Proteomes" id="UP000219813">
    <property type="component" value="Chromosome 2"/>
</dbReference>
<name>A0A1D3JKT2_PLAMA</name>
<dbReference type="InterPro" id="IPR005135">
    <property type="entry name" value="Endo/exonuclease/phosphatase"/>
</dbReference>
<dbReference type="GeneID" id="39866569"/>
<proteinExistence type="predicted"/>
<dbReference type="Pfam" id="PF03372">
    <property type="entry name" value="Exo_endo_phos"/>
    <property type="match status" value="1"/>
</dbReference>
<accession>A0A1D3JKT2</accession>
<dbReference type="InterPro" id="IPR050410">
    <property type="entry name" value="CCR4/nocturin_mRNA_transcr"/>
</dbReference>
<reference evidence="2 3" key="1">
    <citation type="submission" date="2016-06" db="EMBL/GenBank/DDBJ databases">
        <authorList>
            <consortium name="Pathogen Informatics"/>
        </authorList>
    </citation>
    <scope>NUCLEOTIDE SEQUENCE [LARGE SCALE GENOMIC DNA]</scope>
</reference>
<feature type="domain" description="Endonuclease/exonuclease/phosphatase" evidence="1">
    <location>
        <begin position="36"/>
        <end position="312"/>
    </location>
</feature>
<sequence>MNIFNSACYSAKEKISSYAVEYTHSTTRQNLLYTKLFNNSLDIICLQEVNLFMMTQLKHKCRNYDLIFHGPTQSIAQATSNNCCVLYKKSFKLLGERRFDLNNAVSKYFMNCSSENQCEIQDAFIRELKRRNSTATMILLQRADVLLAICNCHIHWNPLYPDIKAFHVYLIVKEFFQFVHETLRDFPHPPLLLMGDFNSTPHMMSESAGPHRSAVYELITTGMLAQTHPEHPAELRKNEVFQIFPSLTLDPFKSVFHEINGKEPLFTNKTSNFCGCIDFIFYKDLIPISAKTIPQNLHQVKTLPNLNFPSDHVLLTSDFFLI</sequence>
<dbReference type="OMA" id="NDIWHSV"/>
<dbReference type="GO" id="GO:0000175">
    <property type="term" value="F:3'-5'-RNA exonuclease activity"/>
    <property type="evidence" value="ECO:0007669"/>
    <property type="project" value="TreeGrafter"/>
</dbReference>
<dbReference type="PANTHER" id="PTHR12121">
    <property type="entry name" value="CARBON CATABOLITE REPRESSOR PROTEIN 4"/>
    <property type="match status" value="1"/>
</dbReference>
<dbReference type="InterPro" id="IPR036691">
    <property type="entry name" value="Endo/exonu/phosph_ase_sf"/>
</dbReference>
<dbReference type="VEuPathDB" id="PlasmoDB:PmUG01_02016500"/>
<dbReference type="OrthoDB" id="428734at2759"/>
<dbReference type="RefSeq" id="XP_028860178.1">
    <property type="nucleotide sequence ID" value="XM_029008638.1"/>
</dbReference>
<evidence type="ECO:0000313" key="2">
    <source>
        <dbReference type="EMBL" id="SBT87120.1"/>
    </source>
</evidence>
<dbReference type="SUPFAM" id="SSF56219">
    <property type="entry name" value="DNase I-like"/>
    <property type="match status" value="1"/>
</dbReference>
<dbReference type="AlphaFoldDB" id="A0A1D3JKT2"/>
<organism evidence="2 3">
    <name type="scientific">Plasmodium malariae</name>
    <dbReference type="NCBI Taxonomy" id="5858"/>
    <lineage>
        <taxon>Eukaryota</taxon>
        <taxon>Sar</taxon>
        <taxon>Alveolata</taxon>
        <taxon>Apicomplexa</taxon>
        <taxon>Aconoidasida</taxon>
        <taxon>Haemosporida</taxon>
        <taxon>Plasmodiidae</taxon>
        <taxon>Plasmodium</taxon>
        <taxon>Plasmodium (Plasmodium)</taxon>
    </lineage>
</organism>
<gene>
    <name evidence="2" type="primary">PmUG01_02016500</name>
    <name evidence="2" type="ORF">PMUG01_02016500</name>
</gene>
<dbReference type="Gene3D" id="3.60.10.10">
    <property type="entry name" value="Endonuclease/exonuclease/phosphatase"/>
    <property type="match status" value="1"/>
</dbReference>
<dbReference type="KEGG" id="pmal:PMUG01_02016500"/>